<evidence type="ECO:0000256" key="2">
    <source>
        <dbReference type="ARBA" id="ARBA00022692"/>
    </source>
</evidence>
<keyword evidence="4" id="KW-0677">Repeat</keyword>
<dbReference type="GO" id="GO:0016020">
    <property type="term" value="C:membrane"/>
    <property type="evidence" value="ECO:0007669"/>
    <property type="project" value="UniProtKB-SubCell"/>
</dbReference>
<dbReference type="Proteomes" id="UP000284706">
    <property type="component" value="Unassembled WGS sequence"/>
</dbReference>
<dbReference type="SUPFAM" id="SSF103506">
    <property type="entry name" value="Mitochondrial carrier"/>
    <property type="match status" value="1"/>
</dbReference>
<comment type="caution">
    <text evidence="10">The sequence shown here is derived from an EMBL/GenBank/DDBJ whole genome shotgun (WGS) entry which is preliminary data.</text>
</comment>
<organism evidence="10 11">
    <name type="scientific">Gymnopilus dilepis</name>
    <dbReference type="NCBI Taxonomy" id="231916"/>
    <lineage>
        <taxon>Eukaryota</taxon>
        <taxon>Fungi</taxon>
        <taxon>Dikarya</taxon>
        <taxon>Basidiomycota</taxon>
        <taxon>Agaricomycotina</taxon>
        <taxon>Agaricomycetes</taxon>
        <taxon>Agaricomycetidae</taxon>
        <taxon>Agaricales</taxon>
        <taxon>Agaricineae</taxon>
        <taxon>Hymenogastraceae</taxon>
        <taxon>Gymnopilus</taxon>
    </lineage>
</organism>
<dbReference type="EMBL" id="NHYE01005500">
    <property type="protein sequence ID" value="PPQ71491.1"/>
    <property type="molecule type" value="Genomic_DNA"/>
</dbReference>
<evidence type="ECO:0000259" key="8">
    <source>
        <dbReference type="PROSITE" id="PS51203"/>
    </source>
</evidence>
<evidence type="ECO:0000256" key="7">
    <source>
        <dbReference type="ARBA" id="ARBA00023136"/>
    </source>
</evidence>
<evidence type="ECO:0000256" key="4">
    <source>
        <dbReference type="ARBA" id="ARBA00022737"/>
    </source>
</evidence>
<evidence type="ECO:0000256" key="6">
    <source>
        <dbReference type="ARBA" id="ARBA00022989"/>
    </source>
</evidence>
<proteinExistence type="predicted"/>
<dbReference type="CDD" id="cd06466">
    <property type="entry name" value="p23_CS_SGT1_like"/>
    <property type="match status" value="1"/>
</dbReference>
<dbReference type="InterPro" id="IPR007051">
    <property type="entry name" value="CHORD_dom"/>
</dbReference>
<dbReference type="GO" id="GO:0046872">
    <property type="term" value="F:metal ion binding"/>
    <property type="evidence" value="ECO:0007669"/>
    <property type="project" value="UniProtKB-KW"/>
</dbReference>
<keyword evidence="6" id="KW-1133">Transmembrane helix</keyword>
<accession>A0A409VZ32</accession>
<evidence type="ECO:0000259" key="9">
    <source>
        <dbReference type="PROSITE" id="PS51401"/>
    </source>
</evidence>
<dbReference type="Gene3D" id="1.50.40.10">
    <property type="entry name" value="Mitochondrial carrier domain"/>
    <property type="match status" value="1"/>
</dbReference>
<dbReference type="PROSITE" id="PS51203">
    <property type="entry name" value="CS"/>
    <property type="match status" value="1"/>
</dbReference>
<name>A0A409VZ32_9AGAR</name>
<feature type="domain" description="CHORD" evidence="9">
    <location>
        <begin position="551"/>
        <end position="616"/>
    </location>
</feature>
<reference evidence="10 11" key="1">
    <citation type="journal article" date="2018" name="Evol. Lett.">
        <title>Horizontal gene cluster transfer increased hallucinogenic mushroom diversity.</title>
        <authorList>
            <person name="Reynolds H.T."/>
            <person name="Vijayakumar V."/>
            <person name="Gluck-Thaler E."/>
            <person name="Korotkin H.B."/>
            <person name="Matheny P.B."/>
            <person name="Slot J.C."/>
        </authorList>
    </citation>
    <scope>NUCLEOTIDE SEQUENCE [LARGE SCALE GENOMIC DNA]</scope>
    <source>
        <strain evidence="10 11">SRW20</strain>
    </source>
</reference>
<evidence type="ECO:0000256" key="5">
    <source>
        <dbReference type="ARBA" id="ARBA00022833"/>
    </source>
</evidence>
<dbReference type="Gene3D" id="2.60.40.790">
    <property type="match status" value="1"/>
</dbReference>
<keyword evidence="7" id="KW-0472">Membrane</keyword>
<keyword evidence="2" id="KW-0812">Transmembrane</keyword>
<evidence type="ECO:0000256" key="1">
    <source>
        <dbReference type="ARBA" id="ARBA00004370"/>
    </source>
</evidence>
<dbReference type="SUPFAM" id="SSF49764">
    <property type="entry name" value="HSP20-like chaperones"/>
    <property type="match status" value="1"/>
</dbReference>
<evidence type="ECO:0000313" key="10">
    <source>
        <dbReference type="EMBL" id="PPQ71491.1"/>
    </source>
</evidence>
<dbReference type="OrthoDB" id="1898560at2759"/>
<sequence>MLSFFTGAQDGSVQAAIARTVTRSLALYFARPVRLFRPAKVNGWQILRNLAKQHNTTLTHQYILSLIRNQGVGLPLALFSRALIYLAQIWIIPKHFIPPMLVNAMLGTILWTSYAEANRRLEGLLGHHALANAVLSGGIAGACQAIAGAPAENVRMILEHGFGGESWFCVWKEVFKKRAVHPRSQGISERHRNIRYLRSWLKEVGEMAGRGWNGWAWGCGKDTLGFAAFFSIFELSRRTAMAVKNLSFDFFSVVPSTVQNEKLVKRQLPTVANSVVLVTGGVIAGLTYELVGRPWDVARRVIHLKRLANSTGVEPSYRILKGHVMAHGLKSLFQHPHKEFAQGGTRWNRALRTAGRVGPWGIGFLVWEAYNSALSGPVSSRYGGRKKKKRMIFPFNTQLFFHPNFEARNAGDWTNKDHSRSRIFELFATHNTRFHLAQNLSSMPRCLRKGCGKEFENGDQSLCTYHPGAPGCTEIQGHTTEAPSNEPVAKATQITKISTQTTADGTELFRVEPPSDPIASTQTEAKERLVPPAPVLEVDDLNKAVAPGTPCRRKGCSTTFISDEINRQGDGEGTVCRYHPLPPIFREGSKGYLCCKRRVLEFEEFLKIEGCQTGRHCFTPVVTESKVGLVSQSLHAWIFIGMKTEEKVDCRIDHYQTPDQVHVSVFAKQVDKERSTVKFEADKVFLDLTLPNFKRFCRTLDLFGEIDPQRSSFNYFGTKASTCISVRRQVELHLRKKDTRSWTVLEKNQYLGNISLTFGVGGRTGTIGAKEVVLDEANKLR</sequence>
<dbReference type="AlphaFoldDB" id="A0A409VZ32"/>
<keyword evidence="5" id="KW-0862">Zinc</keyword>
<evidence type="ECO:0008006" key="12">
    <source>
        <dbReference type="Google" id="ProtNLM"/>
    </source>
</evidence>
<comment type="subcellular location">
    <subcellularLocation>
        <location evidence="1">Membrane</location>
    </subcellularLocation>
</comment>
<dbReference type="STRING" id="231916.A0A409VZ32"/>
<dbReference type="InterPro" id="IPR008978">
    <property type="entry name" value="HSP20-like_chaperone"/>
</dbReference>
<dbReference type="PANTHER" id="PTHR46983">
    <property type="entry name" value="CYSTEINE AND HISTIDINE-RICH DOMAIN-CONTAINING PROTEIN 1"/>
    <property type="match status" value="1"/>
</dbReference>
<feature type="domain" description="CS" evidence="8">
    <location>
        <begin position="647"/>
        <end position="746"/>
    </location>
</feature>
<protein>
    <recommendedName>
        <fullName evidence="12">CS domain-containing protein</fullName>
    </recommendedName>
</protein>
<gene>
    <name evidence="10" type="ORF">CVT26_011258</name>
</gene>
<dbReference type="Gene3D" id="4.10.1130.20">
    <property type="match status" value="1"/>
</dbReference>
<evidence type="ECO:0000256" key="3">
    <source>
        <dbReference type="ARBA" id="ARBA00022723"/>
    </source>
</evidence>
<dbReference type="PANTHER" id="PTHR46983:SF3">
    <property type="entry name" value="CHPADIPLOID STATE MAINTENANCE PROTEIN CHPA"/>
    <property type="match status" value="1"/>
</dbReference>
<dbReference type="InParanoid" id="A0A409VZ32"/>
<dbReference type="Pfam" id="PF04969">
    <property type="entry name" value="CS"/>
    <property type="match status" value="1"/>
</dbReference>
<dbReference type="InterPro" id="IPR039790">
    <property type="entry name" value="CHRD1"/>
</dbReference>
<dbReference type="Pfam" id="PF04968">
    <property type="entry name" value="CHORD"/>
    <property type="match status" value="1"/>
</dbReference>
<dbReference type="InterPro" id="IPR007052">
    <property type="entry name" value="CS_dom"/>
</dbReference>
<keyword evidence="11" id="KW-1185">Reference proteome</keyword>
<keyword evidence="3" id="KW-0479">Metal-binding</keyword>
<dbReference type="InterPro" id="IPR023395">
    <property type="entry name" value="MCP_dom_sf"/>
</dbReference>
<evidence type="ECO:0000313" key="11">
    <source>
        <dbReference type="Proteomes" id="UP000284706"/>
    </source>
</evidence>
<dbReference type="PROSITE" id="PS51401">
    <property type="entry name" value="CHORD"/>
    <property type="match status" value="1"/>
</dbReference>